<dbReference type="EMBL" id="SNZG01000019">
    <property type="protein sequence ID" value="TDR37804.1"/>
    <property type="molecule type" value="Genomic_DNA"/>
</dbReference>
<dbReference type="GO" id="GO:0003677">
    <property type="term" value="F:DNA binding"/>
    <property type="evidence" value="ECO:0007669"/>
    <property type="project" value="UniProtKB-KW"/>
</dbReference>
<feature type="domain" description="HTH cro/C1-type" evidence="1">
    <location>
        <begin position="14"/>
        <end position="44"/>
    </location>
</feature>
<protein>
    <submittedName>
        <fullName evidence="3">DNA-binding XRE family transcriptional regulator</fullName>
    </submittedName>
    <submittedName>
        <fullName evidence="2">Helix-turn-helix domain</fullName>
    </submittedName>
</protein>
<dbReference type="InterPro" id="IPR010982">
    <property type="entry name" value="Lambda_DNA-bd_dom_sf"/>
</dbReference>
<dbReference type="CDD" id="cd00093">
    <property type="entry name" value="HTH_XRE"/>
    <property type="match status" value="1"/>
</dbReference>
<dbReference type="OrthoDB" id="1796720at2"/>
<evidence type="ECO:0000313" key="2">
    <source>
        <dbReference type="EMBL" id="STX08480.1"/>
    </source>
</evidence>
<dbReference type="Proteomes" id="UP000254330">
    <property type="component" value="Unassembled WGS sequence"/>
</dbReference>
<dbReference type="AlphaFoldDB" id="A0A8B4Q8G2"/>
<dbReference type="PROSITE" id="PS50943">
    <property type="entry name" value="HTH_CROC1"/>
    <property type="match status" value="1"/>
</dbReference>
<dbReference type="Pfam" id="PF01381">
    <property type="entry name" value="HTH_3"/>
    <property type="match status" value="1"/>
</dbReference>
<dbReference type="Gene3D" id="1.10.260.40">
    <property type="entry name" value="lambda repressor-like DNA-binding domains"/>
    <property type="match status" value="1"/>
</dbReference>
<comment type="caution">
    <text evidence="2">The sequence shown here is derived from an EMBL/GenBank/DDBJ whole genome shotgun (WGS) entry which is preliminary data.</text>
</comment>
<reference evidence="3 5" key="2">
    <citation type="submission" date="2019-03" db="EMBL/GenBank/DDBJ databases">
        <title>Genomic Encyclopedia of Type Strains, Phase IV (KMG-IV): sequencing the most valuable type-strain genomes for metagenomic binning, comparative biology and taxonomic classification.</title>
        <authorList>
            <person name="Goeker M."/>
        </authorList>
    </citation>
    <scope>NUCLEOTIDE SEQUENCE [LARGE SCALE GENOMIC DNA]</scope>
    <source>
        <strain evidence="3 5">DSM 20580</strain>
    </source>
</reference>
<proteinExistence type="predicted"/>
<name>A0A8B4Q8G2_9BACL</name>
<keyword evidence="3" id="KW-0238">DNA-binding</keyword>
<dbReference type="SUPFAM" id="SSF47413">
    <property type="entry name" value="lambda repressor-like DNA-binding domains"/>
    <property type="match status" value="1"/>
</dbReference>
<sequence length="150" mass="17130">MNQEEIIRIVSEKLKLIRTEYNLTQEQMSEVVGISKKTLVQIEKQRVQCGWTVAVAMCTLFKSSAILQAAFGGNPLIFIGLSTGEGVLVPEQHLVNDKLWWRTIESEQNWRIQQNLVHTSFRLLNPANEIKLYTLSKEDAEDHLASFTTI</sequence>
<organism evidence="2 4">
    <name type="scientific">Kurthia zopfii</name>
    <dbReference type="NCBI Taxonomy" id="1650"/>
    <lineage>
        <taxon>Bacteria</taxon>
        <taxon>Bacillati</taxon>
        <taxon>Bacillota</taxon>
        <taxon>Bacilli</taxon>
        <taxon>Bacillales</taxon>
        <taxon>Caryophanaceae</taxon>
        <taxon>Kurthia</taxon>
    </lineage>
</organism>
<dbReference type="SMART" id="SM00530">
    <property type="entry name" value="HTH_XRE"/>
    <property type="match status" value="1"/>
</dbReference>
<evidence type="ECO:0000313" key="4">
    <source>
        <dbReference type="Proteomes" id="UP000254330"/>
    </source>
</evidence>
<evidence type="ECO:0000313" key="5">
    <source>
        <dbReference type="Proteomes" id="UP000294641"/>
    </source>
</evidence>
<keyword evidence="5" id="KW-1185">Reference proteome</keyword>
<dbReference type="Proteomes" id="UP000294641">
    <property type="component" value="Unassembled WGS sequence"/>
</dbReference>
<reference evidence="2 4" key="1">
    <citation type="submission" date="2018-06" db="EMBL/GenBank/DDBJ databases">
        <authorList>
            <consortium name="Pathogen Informatics"/>
            <person name="Doyle S."/>
        </authorList>
    </citation>
    <scope>NUCLEOTIDE SEQUENCE [LARGE SCALE GENOMIC DNA]</scope>
    <source>
        <strain evidence="2 4">NCTC10597</strain>
    </source>
</reference>
<dbReference type="InterPro" id="IPR001387">
    <property type="entry name" value="Cro/C1-type_HTH"/>
</dbReference>
<evidence type="ECO:0000313" key="3">
    <source>
        <dbReference type="EMBL" id="TDR37804.1"/>
    </source>
</evidence>
<dbReference type="RefSeq" id="WP_109349897.1">
    <property type="nucleotide sequence ID" value="NZ_BJUE01000017.1"/>
</dbReference>
<accession>A0A8B4Q8G2</accession>
<dbReference type="EMBL" id="UGNP01000001">
    <property type="protein sequence ID" value="STX08480.1"/>
    <property type="molecule type" value="Genomic_DNA"/>
</dbReference>
<evidence type="ECO:0000259" key="1">
    <source>
        <dbReference type="PROSITE" id="PS50943"/>
    </source>
</evidence>
<gene>
    <name evidence="3" type="ORF">DFR61_11940</name>
    <name evidence="2" type="ORF">NCTC10597_00139</name>
</gene>